<feature type="domain" description="Tyr recombinase" evidence="3">
    <location>
        <begin position="185"/>
        <end position="378"/>
    </location>
</feature>
<protein>
    <recommendedName>
        <fullName evidence="3">Tyr recombinase domain-containing protein</fullName>
    </recommendedName>
</protein>
<dbReference type="SUPFAM" id="SSF56349">
    <property type="entry name" value="DNA breaking-rejoining enzymes"/>
    <property type="match status" value="1"/>
</dbReference>
<organism evidence="4 5">
    <name type="scientific">Amycolatopsis coloradensis</name>
    <dbReference type="NCBI Taxonomy" id="76021"/>
    <lineage>
        <taxon>Bacteria</taxon>
        <taxon>Bacillati</taxon>
        <taxon>Actinomycetota</taxon>
        <taxon>Actinomycetes</taxon>
        <taxon>Pseudonocardiales</taxon>
        <taxon>Pseudonocardiaceae</taxon>
        <taxon>Amycolatopsis</taxon>
    </lineage>
</organism>
<dbReference type="InterPro" id="IPR002104">
    <property type="entry name" value="Integrase_catalytic"/>
</dbReference>
<gene>
    <name evidence="4" type="ORF">BS329_32920</name>
</gene>
<sequence length="385" mass="42753">MPRPPMPLGTWGKIWANRVPHGGWVARTNYKDYDGVLRRVERNGATKTKAENNLAEALRDRSRAFLDGEITPDTKVSAVAEIYFAELDRSDKAIRTKQDYKGAWKRYLKKPLGNLQVREMRRVSIVNKVLTSIRDNNGSGAAKLARAVLTAMCALMVRHDALDDNPVREIESLSAKRDKSGKKARLITPATASDALQLFHDSEDAARWDLVDVQDVLSGLGCRIGELLALDWDTSVDFDQGTIWIHGTVIRVTGVGLIVQDYTKSPAGMRRIRPPAWVVDILKQRHESLTSEWCFPSSTGTLRDPDNTRKYIRRVVAGTSFEGLHPHDWRHYVVDVLDAAGLSAREIADYVGHDDPSTTQDLYMSRGVVGEAASAALATRPALAA</sequence>
<dbReference type="GO" id="GO:0006310">
    <property type="term" value="P:DNA recombination"/>
    <property type="evidence" value="ECO:0007669"/>
    <property type="project" value="UniProtKB-KW"/>
</dbReference>
<dbReference type="STRING" id="76021.BS329_32920"/>
<evidence type="ECO:0000313" key="5">
    <source>
        <dbReference type="Proteomes" id="UP000187486"/>
    </source>
</evidence>
<dbReference type="CDD" id="cd01189">
    <property type="entry name" value="INT_ICEBs1_C_like"/>
    <property type="match status" value="1"/>
</dbReference>
<evidence type="ECO:0000256" key="2">
    <source>
        <dbReference type="ARBA" id="ARBA00023172"/>
    </source>
</evidence>
<dbReference type="Gene3D" id="1.10.150.130">
    <property type="match status" value="1"/>
</dbReference>
<dbReference type="AlphaFoldDB" id="A0A1R0KHP4"/>
<dbReference type="InterPro" id="IPR011010">
    <property type="entry name" value="DNA_brk_join_enz"/>
</dbReference>
<dbReference type="EMBL" id="MQUQ01000020">
    <property type="protein sequence ID" value="OLZ45249.1"/>
    <property type="molecule type" value="Genomic_DNA"/>
</dbReference>
<dbReference type="InterPro" id="IPR050090">
    <property type="entry name" value="Tyrosine_recombinase_XerCD"/>
</dbReference>
<evidence type="ECO:0000256" key="1">
    <source>
        <dbReference type="ARBA" id="ARBA00023125"/>
    </source>
</evidence>
<name>A0A1R0KHP4_9PSEU</name>
<comment type="caution">
    <text evidence="4">The sequence shown here is derived from an EMBL/GenBank/DDBJ whole genome shotgun (WGS) entry which is preliminary data.</text>
</comment>
<dbReference type="GO" id="GO:0003677">
    <property type="term" value="F:DNA binding"/>
    <property type="evidence" value="ECO:0007669"/>
    <property type="project" value="UniProtKB-KW"/>
</dbReference>
<keyword evidence="1" id="KW-0238">DNA-binding</keyword>
<accession>A0A1R0KHP4</accession>
<dbReference type="PROSITE" id="PS51898">
    <property type="entry name" value="TYR_RECOMBINASE"/>
    <property type="match status" value="1"/>
</dbReference>
<dbReference type="GO" id="GO:0015074">
    <property type="term" value="P:DNA integration"/>
    <property type="evidence" value="ECO:0007669"/>
    <property type="project" value="InterPro"/>
</dbReference>
<evidence type="ECO:0000259" key="3">
    <source>
        <dbReference type="PROSITE" id="PS51898"/>
    </source>
</evidence>
<dbReference type="InterPro" id="IPR013762">
    <property type="entry name" value="Integrase-like_cat_sf"/>
</dbReference>
<dbReference type="Pfam" id="PF00589">
    <property type="entry name" value="Phage_integrase"/>
    <property type="match status" value="1"/>
</dbReference>
<dbReference type="InterPro" id="IPR010998">
    <property type="entry name" value="Integrase_recombinase_N"/>
</dbReference>
<dbReference type="Gene3D" id="1.10.443.10">
    <property type="entry name" value="Intergrase catalytic core"/>
    <property type="match status" value="1"/>
</dbReference>
<dbReference type="PANTHER" id="PTHR30349">
    <property type="entry name" value="PHAGE INTEGRASE-RELATED"/>
    <property type="match status" value="1"/>
</dbReference>
<dbReference type="Proteomes" id="UP000187486">
    <property type="component" value="Unassembled WGS sequence"/>
</dbReference>
<keyword evidence="5" id="KW-1185">Reference proteome</keyword>
<proteinExistence type="predicted"/>
<evidence type="ECO:0000313" key="4">
    <source>
        <dbReference type="EMBL" id="OLZ45249.1"/>
    </source>
</evidence>
<keyword evidence="2" id="KW-0233">DNA recombination</keyword>
<reference evidence="4 5" key="1">
    <citation type="submission" date="2016-01" db="EMBL/GenBank/DDBJ databases">
        <title>Amycolatopsis coloradensis genome sequencing and assembly.</title>
        <authorList>
            <person name="Mayilraj S."/>
        </authorList>
    </citation>
    <scope>NUCLEOTIDE SEQUENCE [LARGE SCALE GENOMIC DNA]</scope>
    <source>
        <strain evidence="4 5">DSM 44225</strain>
    </source>
</reference>